<dbReference type="Pfam" id="PF00011">
    <property type="entry name" value="HSP20"/>
    <property type="match status" value="1"/>
</dbReference>
<comment type="caution">
    <text evidence="4">The sequence shown here is derived from an EMBL/GenBank/DDBJ whole genome shotgun (WGS) entry which is preliminary data.</text>
</comment>
<organism evidence="4 5">
    <name type="scientific">Botrimarina hoheduenensis</name>
    <dbReference type="NCBI Taxonomy" id="2528000"/>
    <lineage>
        <taxon>Bacteria</taxon>
        <taxon>Pseudomonadati</taxon>
        <taxon>Planctomycetota</taxon>
        <taxon>Planctomycetia</taxon>
        <taxon>Pirellulales</taxon>
        <taxon>Lacipirellulaceae</taxon>
        <taxon>Botrimarina</taxon>
    </lineage>
</organism>
<dbReference type="AlphaFoldDB" id="A0A5C5VXJ5"/>
<dbReference type="PROSITE" id="PS01031">
    <property type="entry name" value="SHSP"/>
    <property type="match status" value="1"/>
</dbReference>
<sequence length="146" mass="16087">MNKCTPTNRVRNHLAPPFSDLDSLVSQFFAPARAAVAASGWGGAASLYEADDRLHLEIDAPGVNAEKVEIQVENGQLTLTLERTLAAEPPKFVYNERRFGKVTRTLDLPDTVDPDTIEAKLNDGVLHVSIAKRPETQPRRIEIKQG</sequence>
<name>A0A5C5VXJ5_9BACT</name>
<dbReference type="EMBL" id="SJPH01000006">
    <property type="protein sequence ID" value="TWT42715.1"/>
    <property type="molecule type" value="Genomic_DNA"/>
</dbReference>
<evidence type="ECO:0000313" key="5">
    <source>
        <dbReference type="Proteomes" id="UP000318995"/>
    </source>
</evidence>
<protein>
    <submittedName>
        <fullName evidence="4">Spore protein SP21</fullName>
    </submittedName>
</protein>
<evidence type="ECO:0000256" key="2">
    <source>
        <dbReference type="RuleBase" id="RU003616"/>
    </source>
</evidence>
<feature type="domain" description="SHSP" evidence="3">
    <location>
        <begin position="36"/>
        <end position="146"/>
    </location>
</feature>
<gene>
    <name evidence="4" type="primary">hspA</name>
    <name evidence="4" type="ORF">Pla111_26880</name>
</gene>
<dbReference type="InterPro" id="IPR031107">
    <property type="entry name" value="Small_HSP"/>
</dbReference>
<dbReference type="Gene3D" id="2.60.40.790">
    <property type="match status" value="1"/>
</dbReference>
<keyword evidence="5" id="KW-1185">Reference proteome</keyword>
<evidence type="ECO:0000259" key="3">
    <source>
        <dbReference type="PROSITE" id="PS01031"/>
    </source>
</evidence>
<dbReference type="InterPro" id="IPR008978">
    <property type="entry name" value="HSP20-like_chaperone"/>
</dbReference>
<dbReference type="InterPro" id="IPR002068">
    <property type="entry name" value="A-crystallin/Hsp20_dom"/>
</dbReference>
<comment type="similarity">
    <text evidence="1 2">Belongs to the small heat shock protein (HSP20) family.</text>
</comment>
<dbReference type="CDD" id="cd06464">
    <property type="entry name" value="ACD_sHsps-like"/>
    <property type="match status" value="1"/>
</dbReference>
<dbReference type="RefSeq" id="WP_146574912.1">
    <property type="nucleotide sequence ID" value="NZ_SJPH01000006.1"/>
</dbReference>
<dbReference type="Proteomes" id="UP000318995">
    <property type="component" value="Unassembled WGS sequence"/>
</dbReference>
<dbReference type="OrthoDB" id="267530at2"/>
<reference evidence="4 5" key="1">
    <citation type="submission" date="2019-02" db="EMBL/GenBank/DDBJ databases">
        <title>Deep-cultivation of Planctomycetes and their phenomic and genomic characterization uncovers novel biology.</title>
        <authorList>
            <person name="Wiegand S."/>
            <person name="Jogler M."/>
            <person name="Boedeker C."/>
            <person name="Pinto D."/>
            <person name="Vollmers J."/>
            <person name="Rivas-Marin E."/>
            <person name="Kohn T."/>
            <person name="Peeters S.H."/>
            <person name="Heuer A."/>
            <person name="Rast P."/>
            <person name="Oberbeckmann S."/>
            <person name="Bunk B."/>
            <person name="Jeske O."/>
            <person name="Meyerdierks A."/>
            <person name="Storesund J.E."/>
            <person name="Kallscheuer N."/>
            <person name="Luecker S."/>
            <person name="Lage O.M."/>
            <person name="Pohl T."/>
            <person name="Merkel B.J."/>
            <person name="Hornburger P."/>
            <person name="Mueller R.-W."/>
            <person name="Bruemmer F."/>
            <person name="Labrenz M."/>
            <person name="Spormann A.M."/>
            <person name="Op Den Camp H."/>
            <person name="Overmann J."/>
            <person name="Amann R."/>
            <person name="Jetten M.S.M."/>
            <person name="Mascher T."/>
            <person name="Medema M.H."/>
            <person name="Devos D.P."/>
            <person name="Kaster A.-K."/>
            <person name="Ovreas L."/>
            <person name="Rohde M."/>
            <person name="Galperin M.Y."/>
            <person name="Jogler C."/>
        </authorList>
    </citation>
    <scope>NUCLEOTIDE SEQUENCE [LARGE SCALE GENOMIC DNA]</scope>
    <source>
        <strain evidence="4 5">Pla111</strain>
    </source>
</reference>
<dbReference type="PANTHER" id="PTHR11527">
    <property type="entry name" value="HEAT-SHOCK PROTEIN 20 FAMILY MEMBER"/>
    <property type="match status" value="1"/>
</dbReference>
<evidence type="ECO:0000256" key="1">
    <source>
        <dbReference type="PROSITE-ProRule" id="PRU00285"/>
    </source>
</evidence>
<accession>A0A5C5VXJ5</accession>
<evidence type="ECO:0000313" key="4">
    <source>
        <dbReference type="EMBL" id="TWT42715.1"/>
    </source>
</evidence>
<dbReference type="SUPFAM" id="SSF49764">
    <property type="entry name" value="HSP20-like chaperones"/>
    <property type="match status" value="1"/>
</dbReference>
<proteinExistence type="inferred from homology"/>